<reference evidence="1" key="2">
    <citation type="submission" date="2013-10" db="EMBL/GenBank/DDBJ databases">
        <authorList>
            <person name="Aslett M."/>
        </authorList>
    </citation>
    <scope>NUCLEOTIDE SEQUENCE [LARGE SCALE GENOMIC DNA]</scope>
    <source>
        <strain evidence="1">Houghton</strain>
    </source>
</reference>
<gene>
    <name evidence="1" type="ORF">ENH_00076370</name>
</gene>
<dbReference type="GeneID" id="25477767"/>
<name>U6N159_9EIME</name>
<protein>
    <submittedName>
        <fullName evidence="1">Uncharacterized protein</fullName>
    </submittedName>
</protein>
<proteinExistence type="predicted"/>
<dbReference type="Proteomes" id="UP000030754">
    <property type="component" value="Unassembled WGS sequence"/>
</dbReference>
<organism evidence="1 2">
    <name type="scientific">Eimeria necatrix</name>
    <dbReference type="NCBI Taxonomy" id="51315"/>
    <lineage>
        <taxon>Eukaryota</taxon>
        <taxon>Sar</taxon>
        <taxon>Alveolata</taxon>
        <taxon>Apicomplexa</taxon>
        <taxon>Conoidasida</taxon>
        <taxon>Coccidia</taxon>
        <taxon>Eucoccidiorida</taxon>
        <taxon>Eimeriorina</taxon>
        <taxon>Eimeriidae</taxon>
        <taxon>Eimeria</taxon>
    </lineage>
</organism>
<evidence type="ECO:0000313" key="2">
    <source>
        <dbReference type="Proteomes" id="UP000030754"/>
    </source>
</evidence>
<keyword evidence="2" id="KW-1185">Reference proteome</keyword>
<dbReference type="AlphaFoldDB" id="U6N159"/>
<sequence length="100" mass="11749">MHACMHAEKWKERLFFVYCKRCMRLIYYFCLFDFKKRKFPVLKLYVRHHRLRFQVRQQPLLSSFSAVAAAFVAAEGNAHVAAQVGVHPHSSRVQPAKTPN</sequence>
<evidence type="ECO:0000313" key="1">
    <source>
        <dbReference type="EMBL" id="CDJ69962.1"/>
    </source>
</evidence>
<reference evidence="1" key="1">
    <citation type="submission" date="2013-10" db="EMBL/GenBank/DDBJ databases">
        <title>Genomic analysis of the causative agents of coccidiosis in chickens.</title>
        <authorList>
            <person name="Reid A.J."/>
            <person name="Blake D."/>
            <person name="Billington K."/>
            <person name="Browne H."/>
            <person name="Dunn M."/>
            <person name="Hung S."/>
            <person name="Kawahara F."/>
            <person name="Miranda-Saavedra D."/>
            <person name="Mourier T."/>
            <person name="Nagra H."/>
            <person name="Otto T.D."/>
            <person name="Rawlings N."/>
            <person name="Sanchez A."/>
            <person name="Sanders M."/>
            <person name="Subramaniam C."/>
            <person name="Tay Y."/>
            <person name="Dear P."/>
            <person name="Doerig C."/>
            <person name="Gruber A."/>
            <person name="Parkinson J."/>
            <person name="Shirley M."/>
            <person name="Wan K.L."/>
            <person name="Berriman M."/>
            <person name="Tomley F."/>
            <person name="Pain A."/>
        </authorList>
    </citation>
    <scope>NUCLEOTIDE SEQUENCE [LARGE SCALE GENOMIC DNA]</scope>
    <source>
        <strain evidence="1">Houghton</strain>
    </source>
</reference>
<accession>U6N159</accession>
<dbReference type="RefSeq" id="XP_013438428.1">
    <property type="nucleotide sequence ID" value="XM_013582974.1"/>
</dbReference>
<dbReference type="VEuPathDB" id="ToxoDB:ENH_00076370"/>
<dbReference type="EMBL" id="HG725845">
    <property type="protein sequence ID" value="CDJ69962.1"/>
    <property type="molecule type" value="Genomic_DNA"/>
</dbReference>